<gene>
    <name evidence="2" type="ORF">CB0940_00732</name>
    <name evidence="3" type="ORF">RHO25_000766</name>
</gene>
<accession>A0A2G5I892</accession>
<evidence type="ECO:0000313" key="5">
    <source>
        <dbReference type="Proteomes" id="UP001302367"/>
    </source>
</evidence>
<protein>
    <recommendedName>
        <fullName evidence="6">BTB domain-containing protein</fullName>
    </recommendedName>
</protein>
<evidence type="ECO:0000256" key="1">
    <source>
        <dbReference type="SAM" id="MobiDB-lite"/>
    </source>
</evidence>
<evidence type="ECO:0000313" key="3">
    <source>
        <dbReference type="EMBL" id="WPA96160.1"/>
    </source>
</evidence>
<reference evidence="3 5" key="2">
    <citation type="submission" date="2023-09" db="EMBL/GenBank/DDBJ databases">
        <title>Complete-Gapless Cercospora beticola genome.</title>
        <authorList>
            <person name="Wyatt N.A."/>
            <person name="Spanner R.E."/>
            <person name="Bolton M.D."/>
        </authorList>
    </citation>
    <scope>NUCLEOTIDE SEQUENCE [LARGE SCALE GENOMIC DNA]</scope>
    <source>
        <strain evidence="3">Cb09-40</strain>
    </source>
</reference>
<organism evidence="2 4">
    <name type="scientific">Cercospora beticola</name>
    <name type="common">Sugarbeet leaf spot fungus</name>
    <dbReference type="NCBI Taxonomy" id="122368"/>
    <lineage>
        <taxon>Eukaryota</taxon>
        <taxon>Fungi</taxon>
        <taxon>Dikarya</taxon>
        <taxon>Ascomycota</taxon>
        <taxon>Pezizomycotina</taxon>
        <taxon>Dothideomycetes</taxon>
        <taxon>Dothideomycetidae</taxon>
        <taxon>Mycosphaerellales</taxon>
        <taxon>Mycosphaerellaceae</taxon>
        <taxon>Cercospora</taxon>
    </lineage>
</organism>
<dbReference type="Proteomes" id="UP001302367">
    <property type="component" value="Chromosome 1"/>
</dbReference>
<dbReference type="EMBL" id="LKMD01000100">
    <property type="protein sequence ID" value="PIB01005.1"/>
    <property type="molecule type" value="Genomic_DNA"/>
</dbReference>
<name>A0A2G5I892_CERBT</name>
<sequence length="293" mass="33062">MLSPPSTGKKRKRIDEVELLKRKVIDLEAALARCRAPLADAPKLGQQILFLFVGPEPHFITLHTDTLALPTAHWLYNVPARLNGLIHLVDQDPELVAIWRLYLYTGKIWSQWDGDIDDIDDGEQTVHEDREWHRLMLLYVLAKSLSDEAFGNKVLDSIFEKVELSDRFPTDLAAEVWEHTTWGNNLRKVIVDLHVWKGQGSGLREPHADRNGPADFLNRVRTGLTTAGGKVKDAAVTSPWATASNRCAKYHRHHYTDYCGIEVMDLTEAGNMYEPSAGPNTPTRIPARAYPTP</sequence>
<reference evidence="2 4" key="1">
    <citation type="submission" date="2015-10" db="EMBL/GenBank/DDBJ databases">
        <title>The cercosporin biosynthetic gene cluster was horizontally transferred to several fungal lineages and shown to be expanded in Cercospora beticola based on microsynteny with recipient genomes.</title>
        <authorList>
            <person name="De Jonge R."/>
            <person name="Ebert M.K."/>
            <person name="Suttle J.C."/>
            <person name="Jurick Ii W.M."/>
            <person name="Secor G.A."/>
            <person name="Thomma B.P."/>
            <person name="Van De Peer Y."/>
            <person name="Bolton M.D."/>
        </authorList>
    </citation>
    <scope>NUCLEOTIDE SEQUENCE [LARGE SCALE GENOMIC DNA]</scope>
    <source>
        <strain evidence="2 4">09-40</strain>
    </source>
</reference>
<proteinExistence type="predicted"/>
<dbReference type="OrthoDB" id="194443at2759"/>
<dbReference type="EMBL" id="CP134184">
    <property type="protein sequence ID" value="WPA96160.1"/>
    <property type="molecule type" value="Genomic_DNA"/>
</dbReference>
<evidence type="ECO:0008006" key="6">
    <source>
        <dbReference type="Google" id="ProtNLM"/>
    </source>
</evidence>
<evidence type="ECO:0000313" key="4">
    <source>
        <dbReference type="Proteomes" id="UP000230605"/>
    </source>
</evidence>
<dbReference type="Proteomes" id="UP000230605">
    <property type="component" value="Chromosome 1"/>
</dbReference>
<feature type="region of interest" description="Disordered" evidence="1">
    <location>
        <begin position="274"/>
        <end position="293"/>
    </location>
</feature>
<keyword evidence="5" id="KW-1185">Reference proteome</keyword>
<dbReference type="AlphaFoldDB" id="A0A2G5I892"/>
<evidence type="ECO:0000313" key="2">
    <source>
        <dbReference type="EMBL" id="PIB01005.1"/>
    </source>
</evidence>